<accession>A0A8T1XAY8</accession>
<keyword evidence="3" id="KW-1185">Reference proteome</keyword>
<feature type="region of interest" description="Disordered" evidence="1">
    <location>
        <begin position="1"/>
        <end position="22"/>
    </location>
</feature>
<name>A0A8T1XAY8_9STRA</name>
<organism evidence="2 3">
    <name type="scientific">Phytophthora boehmeriae</name>
    <dbReference type="NCBI Taxonomy" id="109152"/>
    <lineage>
        <taxon>Eukaryota</taxon>
        <taxon>Sar</taxon>
        <taxon>Stramenopiles</taxon>
        <taxon>Oomycota</taxon>
        <taxon>Peronosporomycetes</taxon>
        <taxon>Peronosporales</taxon>
        <taxon>Peronosporaceae</taxon>
        <taxon>Phytophthora</taxon>
    </lineage>
</organism>
<evidence type="ECO:0000313" key="3">
    <source>
        <dbReference type="Proteomes" id="UP000693981"/>
    </source>
</evidence>
<feature type="region of interest" description="Disordered" evidence="1">
    <location>
        <begin position="467"/>
        <end position="512"/>
    </location>
</feature>
<feature type="region of interest" description="Disordered" evidence="1">
    <location>
        <begin position="323"/>
        <end position="369"/>
    </location>
</feature>
<dbReference type="OrthoDB" id="167934at2759"/>
<sequence length="512" mass="55407">MMAWPEEPQSRSGDWPDAELLESASFYAPDPNERAQHGANNFGAQNPSGLTYSASCPSFSGLDDADDLMADAGAGNGLLSFPFGSQEPLADAVGPADSLFSGDKNYDMLLEFQQEYQNASQRQFPHQQATGQPMDLVHQQMAGGRRGFHGSQSFTSLSSMESDYNRMNASKRKKGTERWMKLQRHKSFDSTTPLTDQFDMTDATFGGTFNSGNASTGAEMLQDSSNGDMIGFSIEDFSSMPSDDPNWPPMSYGSAPSAIGGNYMQEAQQPQLQQMSMQTCDSDVDKSVSSSAEVEPASDLDMLLSENERANLFDAIRDFESPGDAGILFDTQPSPEQPPQQLRLETKEQSAAPLSGKKKPSTSAPFRAEVKTRVEKRVTAAAGQDLLQHMQKKTRLRSLDDLRSEARTIVLGELERELHFHMQYNWANSTTPGASPDGVAQLPPYLMNFSTTGFGAFQAQQAALQAAMASSARPPSAPSTSPQGAVKQTRSASNSSKLASSGSSSKVPGREK</sequence>
<evidence type="ECO:0000256" key="1">
    <source>
        <dbReference type="SAM" id="MobiDB-lite"/>
    </source>
</evidence>
<feature type="compositionally biased region" description="Low complexity" evidence="1">
    <location>
        <begin position="491"/>
        <end position="506"/>
    </location>
</feature>
<comment type="caution">
    <text evidence="2">The sequence shown here is derived from an EMBL/GenBank/DDBJ whole genome shotgun (WGS) entry which is preliminary data.</text>
</comment>
<gene>
    <name evidence="2" type="ORF">PHYBOEH_003850</name>
</gene>
<reference evidence="2" key="1">
    <citation type="submission" date="2021-02" db="EMBL/GenBank/DDBJ databases">
        <authorList>
            <person name="Palmer J.M."/>
        </authorList>
    </citation>
    <scope>NUCLEOTIDE SEQUENCE</scope>
    <source>
        <strain evidence="2">SCRP23</strain>
    </source>
</reference>
<protein>
    <submittedName>
        <fullName evidence="2">Uncharacterized protein</fullName>
    </submittedName>
</protein>
<feature type="compositionally biased region" description="Low complexity" evidence="1">
    <location>
        <begin position="467"/>
        <end position="482"/>
    </location>
</feature>
<evidence type="ECO:0000313" key="2">
    <source>
        <dbReference type="EMBL" id="KAG7400939.1"/>
    </source>
</evidence>
<dbReference type="AlphaFoldDB" id="A0A8T1XAY8"/>
<dbReference type="EMBL" id="JAGDFL010000021">
    <property type="protein sequence ID" value="KAG7400939.1"/>
    <property type="molecule type" value="Genomic_DNA"/>
</dbReference>
<proteinExistence type="predicted"/>
<dbReference type="Proteomes" id="UP000693981">
    <property type="component" value="Unassembled WGS sequence"/>
</dbReference>